<evidence type="ECO:0000313" key="2">
    <source>
        <dbReference type="Proteomes" id="UP000824120"/>
    </source>
</evidence>
<sequence>MGVPNNPWYLNTIVEFELAFEASIVSLRISDNGIWIEKQSIDATKKKETKKLKERRKDFLRIAQAIRLKQEGDESDQKVNYRAYRERGRKTKTTKLMAGGIGSTWVQLERVSPSPSPMHSA</sequence>
<keyword evidence="2" id="KW-1185">Reference proteome</keyword>
<comment type="caution">
    <text evidence="1">The sequence shown here is derived from an EMBL/GenBank/DDBJ whole genome shotgun (WGS) entry which is preliminary data.</text>
</comment>
<evidence type="ECO:0000313" key="1">
    <source>
        <dbReference type="EMBL" id="KAG5590605.1"/>
    </source>
</evidence>
<reference evidence="1 2" key="1">
    <citation type="submission" date="2020-09" db="EMBL/GenBank/DDBJ databases">
        <title>De no assembly of potato wild relative species, Solanum commersonii.</title>
        <authorList>
            <person name="Cho K."/>
        </authorList>
    </citation>
    <scope>NUCLEOTIDE SEQUENCE [LARGE SCALE GENOMIC DNA]</scope>
    <source>
        <strain evidence="1">LZ3.2</strain>
        <tissue evidence="1">Leaf</tissue>
    </source>
</reference>
<organism evidence="1 2">
    <name type="scientific">Solanum commersonii</name>
    <name type="common">Commerson's wild potato</name>
    <name type="synonym">Commerson's nightshade</name>
    <dbReference type="NCBI Taxonomy" id="4109"/>
    <lineage>
        <taxon>Eukaryota</taxon>
        <taxon>Viridiplantae</taxon>
        <taxon>Streptophyta</taxon>
        <taxon>Embryophyta</taxon>
        <taxon>Tracheophyta</taxon>
        <taxon>Spermatophyta</taxon>
        <taxon>Magnoliopsida</taxon>
        <taxon>eudicotyledons</taxon>
        <taxon>Gunneridae</taxon>
        <taxon>Pentapetalae</taxon>
        <taxon>asterids</taxon>
        <taxon>lamiids</taxon>
        <taxon>Solanales</taxon>
        <taxon>Solanaceae</taxon>
        <taxon>Solanoideae</taxon>
        <taxon>Solaneae</taxon>
        <taxon>Solanum</taxon>
    </lineage>
</organism>
<dbReference type="Proteomes" id="UP000824120">
    <property type="component" value="Chromosome 8"/>
</dbReference>
<accession>A0A9J5XS44</accession>
<dbReference type="AlphaFoldDB" id="A0A9J5XS44"/>
<protein>
    <submittedName>
        <fullName evidence="1">Uncharacterized protein</fullName>
    </submittedName>
</protein>
<proteinExistence type="predicted"/>
<dbReference type="EMBL" id="JACXVP010000008">
    <property type="protein sequence ID" value="KAG5590605.1"/>
    <property type="molecule type" value="Genomic_DNA"/>
</dbReference>
<gene>
    <name evidence="1" type="ORF">H5410_041119</name>
</gene>
<name>A0A9J5XS44_SOLCO</name>